<dbReference type="Proteomes" id="UP000236721">
    <property type="component" value="Unassembled WGS sequence"/>
</dbReference>
<evidence type="ECO:0000313" key="3">
    <source>
        <dbReference type="EMBL" id="SEG50683.1"/>
    </source>
</evidence>
<dbReference type="AlphaFoldDB" id="A0A1H6APN9"/>
<reference evidence="4" key="1">
    <citation type="submission" date="2016-10" db="EMBL/GenBank/DDBJ databases">
        <authorList>
            <person name="Varghese N."/>
            <person name="Submissions S."/>
        </authorList>
    </citation>
    <scope>NUCLEOTIDE SEQUENCE [LARGE SCALE GENOMIC DNA]</scope>
    <source>
        <strain evidence="4">CGMCC 1.7062</strain>
    </source>
</reference>
<accession>A0A1H6APN9</accession>
<evidence type="ECO:0000259" key="2">
    <source>
        <dbReference type="Pfam" id="PF00156"/>
    </source>
</evidence>
<organism evidence="3 4">
    <name type="scientific">Vibrio hangzhouensis</name>
    <dbReference type="NCBI Taxonomy" id="462991"/>
    <lineage>
        <taxon>Bacteria</taxon>
        <taxon>Pseudomonadati</taxon>
        <taxon>Pseudomonadota</taxon>
        <taxon>Gammaproteobacteria</taxon>
        <taxon>Vibrionales</taxon>
        <taxon>Vibrionaceae</taxon>
        <taxon>Vibrio</taxon>
    </lineage>
</organism>
<dbReference type="CDD" id="cd06223">
    <property type="entry name" value="PRTases_typeI"/>
    <property type="match status" value="1"/>
</dbReference>
<name>A0A1H6APN9_9VIBR</name>
<sequence>MIASLCHICGLPIEQPLGHNLWCHHCEPLLMQSTPRCARCGLEMLTSAVTCGHCLLSPPPWQRLYCLGDYRYPLSSFIRQIKQHKRVWLLAPLAQMLSQTVEQSARTLVTVPMLHHRELWRGFNLSELLAHQLSQYLPVERTYTKVFRKHRNTPTQKNLCREARLNNVRRAFSLRTAPDINHVAIIDDVVTTGATACHLSELLLDVGVEKIDIYCLCRTPKPSQK</sequence>
<dbReference type="PANTHER" id="PTHR47505">
    <property type="entry name" value="DNA UTILIZATION PROTEIN YHGH"/>
    <property type="match status" value="1"/>
</dbReference>
<dbReference type="SUPFAM" id="SSF53271">
    <property type="entry name" value="PRTase-like"/>
    <property type="match status" value="1"/>
</dbReference>
<dbReference type="PANTHER" id="PTHR47505:SF1">
    <property type="entry name" value="DNA UTILIZATION PROTEIN YHGH"/>
    <property type="match status" value="1"/>
</dbReference>
<gene>
    <name evidence="3" type="ORF">SAMN04488244_11682</name>
</gene>
<evidence type="ECO:0000313" key="4">
    <source>
        <dbReference type="Proteomes" id="UP000236721"/>
    </source>
</evidence>
<dbReference type="Pfam" id="PF00156">
    <property type="entry name" value="Pribosyltran"/>
    <property type="match status" value="1"/>
</dbReference>
<dbReference type="EMBL" id="FNVG01000016">
    <property type="protein sequence ID" value="SEG50683.1"/>
    <property type="molecule type" value="Genomic_DNA"/>
</dbReference>
<dbReference type="Gene3D" id="3.40.50.2020">
    <property type="match status" value="1"/>
</dbReference>
<dbReference type="InterPro" id="IPR029057">
    <property type="entry name" value="PRTase-like"/>
</dbReference>
<proteinExistence type="inferred from homology"/>
<keyword evidence="4" id="KW-1185">Reference proteome</keyword>
<dbReference type="InterPro" id="IPR000836">
    <property type="entry name" value="PRTase_dom"/>
</dbReference>
<comment type="similarity">
    <text evidence="1">Belongs to the ComF/GntX family.</text>
</comment>
<feature type="domain" description="Phosphoribosyltransferase" evidence="2">
    <location>
        <begin position="127"/>
        <end position="221"/>
    </location>
</feature>
<evidence type="ECO:0000256" key="1">
    <source>
        <dbReference type="ARBA" id="ARBA00008007"/>
    </source>
</evidence>
<dbReference type="InterPro" id="IPR051910">
    <property type="entry name" value="ComF/GntX_DNA_util-trans"/>
</dbReference>
<protein>
    <submittedName>
        <fullName evidence="3">ComF family protein</fullName>
    </submittedName>
</protein>